<organism evidence="17 18">
    <name type="scientific">Cymbomonas tetramitiformis</name>
    <dbReference type="NCBI Taxonomy" id="36881"/>
    <lineage>
        <taxon>Eukaryota</taxon>
        <taxon>Viridiplantae</taxon>
        <taxon>Chlorophyta</taxon>
        <taxon>Pyramimonadophyceae</taxon>
        <taxon>Pyramimonadales</taxon>
        <taxon>Pyramimonadaceae</taxon>
        <taxon>Cymbomonas</taxon>
    </lineage>
</organism>
<accession>A0AAE0FSS7</accession>
<keyword evidence="11" id="KW-0325">Glycoprotein</keyword>
<comment type="similarity">
    <text evidence="2">Belongs to the glycosyltransferase 29 family.</text>
</comment>
<keyword evidence="3" id="KW-0328">Glycosyltransferase</keyword>
<dbReference type="GO" id="GO:0032580">
    <property type="term" value="C:Golgi cisterna membrane"/>
    <property type="evidence" value="ECO:0007669"/>
    <property type="project" value="UniProtKB-SubCell"/>
</dbReference>
<keyword evidence="14" id="KW-0245">EGF-like domain</keyword>
<sequence length="466" mass="52453">MKSPKAKRSQRRRYYWPLINLAVIFVILSRRINNEVESEPIEPSPIPKCQDLEEFTPCPNDCSDHGQCFRGNCSCEPAWTGPSCSERTCPKDCSGHGTCMPEKICLCKRDYAGEDCSIEVAELNIRTAMERAGAPFLEGRFEDDVELMMGSHSGKKYAKHLCRTQACASQWELQVAQLAGFLPREDLRSQYHTCAVVSSAKSMVPKAKRGSEGFGVDIDKHPMILRLDNAPTAGFEKWVGSRTTHRLVQHDYARLVHSMLGTEIVVNQTKGVVTPSTWWHGGYPSVEKVTYLMAVPAQASKQQMRPQDHATYAPFSEVFPGQKRFLISPMFLKRVAEAHKRVQEVVRTTGMGCYKDNDPKVPTLLLAALLSLQMCDKVVLYGVNVGAESAHASKVYRDKKFRIRTRHGSDTECCYYPHEEGYSPETPLCDDLTRRHALRFLLETGRENGAMKAIDKPGKWEDEVGK</sequence>
<evidence type="ECO:0000256" key="11">
    <source>
        <dbReference type="ARBA" id="ARBA00023180"/>
    </source>
</evidence>
<comment type="caution">
    <text evidence="17">The sequence shown here is derived from an EMBL/GenBank/DDBJ whole genome shotgun (WGS) entry which is preliminary data.</text>
</comment>
<comment type="caution">
    <text evidence="14">Lacks conserved residue(s) required for the propagation of feature annotation.</text>
</comment>
<dbReference type="PANTHER" id="PTHR46059:SF1">
    <property type="entry name" value="BETA-GALACTOSIDE ALPHA-2,6-SIALYLTRANSFERASE"/>
    <property type="match status" value="1"/>
</dbReference>
<keyword evidence="18" id="KW-1185">Reference proteome</keyword>
<keyword evidence="9 15" id="KW-0472">Membrane</keyword>
<comment type="subcellular location">
    <subcellularLocation>
        <location evidence="1">Golgi apparatus</location>
        <location evidence="1">Golgi stack membrane</location>
        <topology evidence="1">Single-pass type II membrane protein</topology>
    </subcellularLocation>
</comment>
<evidence type="ECO:0000313" key="17">
    <source>
        <dbReference type="EMBL" id="KAK3265077.1"/>
    </source>
</evidence>
<protein>
    <recommendedName>
        <fullName evidence="13">beta-galactoside alpha-(2,6)-sialyltransferase</fullName>
        <ecNumber evidence="13">2.4.3.1</ecNumber>
    </recommendedName>
</protein>
<proteinExistence type="inferred from homology"/>
<evidence type="ECO:0000256" key="3">
    <source>
        <dbReference type="ARBA" id="ARBA00022676"/>
    </source>
</evidence>
<evidence type="ECO:0000256" key="6">
    <source>
        <dbReference type="ARBA" id="ARBA00022968"/>
    </source>
</evidence>
<dbReference type="Pfam" id="PF00777">
    <property type="entry name" value="Glyco_transf_29"/>
    <property type="match status" value="1"/>
</dbReference>
<dbReference type="InterPro" id="IPR038578">
    <property type="entry name" value="GT29-like_sf"/>
</dbReference>
<evidence type="ECO:0000256" key="4">
    <source>
        <dbReference type="ARBA" id="ARBA00022679"/>
    </source>
</evidence>
<keyword evidence="10 14" id="KW-1015">Disulfide bond</keyword>
<evidence type="ECO:0000256" key="1">
    <source>
        <dbReference type="ARBA" id="ARBA00004447"/>
    </source>
</evidence>
<dbReference type="GO" id="GO:0003835">
    <property type="term" value="F:beta-galactoside alpha-2,6-sialyltransferase activity"/>
    <property type="evidence" value="ECO:0007669"/>
    <property type="project" value="UniProtKB-EC"/>
</dbReference>
<keyword evidence="4" id="KW-0808">Transferase</keyword>
<comment type="catalytic activity">
    <reaction evidence="12">
        <text>a beta-D-galactoside + CMP-N-acetyl-beta-neuraminate = an N-acetyl-alpha-neuraminyl-(2-&gt;6)-beta-D-galactosyl derivative + CMP + H(+)</text>
        <dbReference type="Rhea" id="RHEA:52104"/>
        <dbReference type="ChEBI" id="CHEBI:15378"/>
        <dbReference type="ChEBI" id="CHEBI:28034"/>
        <dbReference type="ChEBI" id="CHEBI:57812"/>
        <dbReference type="ChEBI" id="CHEBI:60377"/>
        <dbReference type="ChEBI" id="CHEBI:136398"/>
        <dbReference type="EC" id="2.4.3.1"/>
    </reaction>
</comment>
<dbReference type="AlphaFoldDB" id="A0AAE0FSS7"/>
<evidence type="ECO:0000256" key="5">
    <source>
        <dbReference type="ARBA" id="ARBA00022692"/>
    </source>
</evidence>
<keyword evidence="8" id="KW-0333">Golgi apparatus</keyword>
<feature type="disulfide bond" evidence="14">
    <location>
        <begin position="107"/>
        <end position="116"/>
    </location>
</feature>
<evidence type="ECO:0000256" key="15">
    <source>
        <dbReference type="SAM" id="Phobius"/>
    </source>
</evidence>
<dbReference type="Pfam" id="PF23106">
    <property type="entry name" value="EGF_Teneurin"/>
    <property type="match status" value="2"/>
</dbReference>
<evidence type="ECO:0000256" key="12">
    <source>
        <dbReference type="ARBA" id="ARBA00034249"/>
    </source>
</evidence>
<keyword evidence="7 15" id="KW-1133">Transmembrane helix</keyword>
<dbReference type="EC" id="2.4.3.1" evidence="13"/>
<evidence type="ECO:0000256" key="8">
    <source>
        <dbReference type="ARBA" id="ARBA00023034"/>
    </source>
</evidence>
<name>A0AAE0FSS7_9CHLO</name>
<evidence type="ECO:0000256" key="13">
    <source>
        <dbReference type="ARBA" id="ARBA00034329"/>
    </source>
</evidence>
<feature type="transmembrane region" description="Helical" evidence="15">
    <location>
        <begin position="14"/>
        <end position="32"/>
    </location>
</feature>
<evidence type="ECO:0000256" key="14">
    <source>
        <dbReference type="PROSITE-ProRule" id="PRU00076"/>
    </source>
</evidence>
<keyword evidence="5 15" id="KW-0812">Transmembrane</keyword>
<feature type="domain" description="EGF-like" evidence="16">
    <location>
        <begin position="85"/>
        <end position="117"/>
    </location>
</feature>
<evidence type="ECO:0000313" key="18">
    <source>
        <dbReference type="Proteomes" id="UP001190700"/>
    </source>
</evidence>
<evidence type="ECO:0000256" key="2">
    <source>
        <dbReference type="ARBA" id="ARBA00006003"/>
    </source>
</evidence>
<dbReference type="Gene3D" id="2.10.25.10">
    <property type="entry name" value="Laminin"/>
    <property type="match status" value="2"/>
</dbReference>
<dbReference type="InterPro" id="IPR001675">
    <property type="entry name" value="Glyco_trans_29"/>
</dbReference>
<evidence type="ECO:0000256" key="7">
    <source>
        <dbReference type="ARBA" id="ARBA00022989"/>
    </source>
</evidence>
<dbReference type="PROSITE" id="PS50026">
    <property type="entry name" value="EGF_3"/>
    <property type="match status" value="1"/>
</dbReference>
<dbReference type="Proteomes" id="UP001190700">
    <property type="component" value="Unassembled WGS sequence"/>
</dbReference>
<reference evidence="17 18" key="1">
    <citation type="journal article" date="2015" name="Genome Biol. Evol.">
        <title>Comparative Genomics of a Bacterivorous Green Alga Reveals Evolutionary Causalities and Consequences of Phago-Mixotrophic Mode of Nutrition.</title>
        <authorList>
            <person name="Burns J.A."/>
            <person name="Paasch A."/>
            <person name="Narechania A."/>
            <person name="Kim E."/>
        </authorList>
    </citation>
    <scope>NUCLEOTIDE SEQUENCE [LARGE SCALE GENOMIC DNA]</scope>
    <source>
        <strain evidence="17 18">PLY_AMNH</strain>
    </source>
</reference>
<evidence type="ECO:0000256" key="10">
    <source>
        <dbReference type="ARBA" id="ARBA00023157"/>
    </source>
</evidence>
<dbReference type="PANTHER" id="PTHR46059">
    <property type="entry name" value="BETA-GALACTOSIDE ALPHA-2,6-SIALYLTRANSFERASE"/>
    <property type="match status" value="1"/>
</dbReference>
<evidence type="ECO:0000259" key="16">
    <source>
        <dbReference type="PROSITE" id="PS50026"/>
    </source>
</evidence>
<dbReference type="Gene3D" id="3.90.1480.20">
    <property type="entry name" value="Glycosyl transferase family 29"/>
    <property type="match status" value="1"/>
</dbReference>
<feature type="disulfide bond" evidence="14">
    <location>
        <begin position="89"/>
        <end position="99"/>
    </location>
</feature>
<dbReference type="EMBL" id="LGRX02014163">
    <property type="protein sequence ID" value="KAK3265077.1"/>
    <property type="molecule type" value="Genomic_DNA"/>
</dbReference>
<dbReference type="PROSITE" id="PS00022">
    <property type="entry name" value="EGF_1"/>
    <property type="match status" value="1"/>
</dbReference>
<gene>
    <name evidence="17" type="ORF">CYMTET_26220</name>
</gene>
<dbReference type="FunFam" id="2.10.25.10:FF:000001">
    <property type="entry name" value="Tenascin C"/>
    <property type="match status" value="2"/>
</dbReference>
<keyword evidence="6" id="KW-0735">Signal-anchor</keyword>
<dbReference type="InterPro" id="IPR000742">
    <property type="entry name" value="EGF"/>
</dbReference>
<evidence type="ECO:0000256" key="9">
    <source>
        <dbReference type="ARBA" id="ARBA00023136"/>
    </source>
</evidence>